<organism evidence="1 2">
    <name type="scientific">Vibrio porteresiae DSM 19223</name>
    <dbReference type="NCBI Taxonomy" id="1123496"/>
    <lineage>
        <taxon>Bacteria</taxon>
        <taxon>Pseudomonadati</taxon>
        <taxon>Pseudomonadota</taxon>
        <taxon>Gammaproteobacteria</taxon>
        <taxon>Vibrionales</taxon>
        <taxon>Vibrionaceae</taxon>
        <taxon>Vibrio</taxon>
    </lineage>
</organism>
<protein>
    <recommendedName>
        <fullName evidence="3">Serine/threonine protein kinase</fullName>
    </recommendedName>
</protein>
<gene>
    <name evidence="1" type="ORF">R8Z52_08195</name>
</gene>
<evidence type="ECO:0000313" key="2">
    <source>
        <dbReference type="Proteomes" id="UP001304071"/>
    </source>
</evidence>
<reference evidence="1 2" key="1">
    <citation type="submission" date="2023-11" db="EMBL/GenBank/DDBJ databases">
        <title>Plant-associative lifestyle of Vibrio porteresiae and its evolutionary dynamics.</title>
        <authorList>
            <person name="Rameshkumar N."/>
            <person name="Kirti K."/>
        </authorList>
    </citation>
    <scope>NUCLEOTIDE SEQUENCE [LARGE SCALE GENOMIC DNA]</scope>
    <source>
        <strain evidence="1 2">MSSRF30</strain>
    </source>
</reference>
<proteinExistence type="predicted"/>
<sequence>MSNNHRKVFVYMLEQCNSTYWLKKCGEDKRNAINRLINFYLRHKKNLSHLVLTSGLSPKERFKKEVALLDYANKHGLSTPDLIFKGRSFFITKNAGEPIHRQDEQKHAALFMKATDVLCEFHRHNMIHGRPAMRDIVVNDEGKVTFLDLEEARISSNPTLRTRDFLLFLLDSYRLNEVSDDIRLRALMHWYQEFGHGTDKAFRLAETVLNRFSWVAKLVLAVRKKNRLSEQLLALHRLLKRFEQEKHRLATQMILDH</sequence>
<dbReference type="Proteomes" id="UP001304071">
    <property type="component" value="Chromosome 1"/>
</dbReference>
<dbReference type="SUPFAM" id="SSF56112">
    <property type="entry name" value="Protein kinase-like (PK-like)"/>
    <property type="match status" value="1"/>
</dbReference>
<keyword evidence="2" id="KW-1185">Reference proteome</keyword>
<dbReference type="EMBL" id="CP138203">
    <property type="protein sequence ID" value="WPC75165.1"/>
    <property type="molecule type" value="Genomic_DNA"/>
</dbReference>
<dbReference type="RefSeq" id="WP_261895628.1">
    <property type="nucleotide sequence ID" value="NZ_AP024895.1"/>
</dbReference>
<dbReference type="InterPro" id="IPR011009">
    <property type="entry name" value="Kinase-like_dom_sf"/>
</dbReference>
<evidence type="ECO:0008006" key="3">
    <source>
        <dbReference type="Google" id="ProtNLM"/>
    </source>
</evidence>
<evidence type="ECO:0000313" key="1">
    <source>
        <dbReference type="EMBL" id="WPC75165.1"/>
    </source>
</evidence>
<accession>A0ABZ0QH75</accession>
<name>A0ABZ0QH75_9VIBR</name>